<protein>
    <submittedName>
        <fullName evidence="1">Uncharacterized protein</fullName>
    </submittedName>
</protein>
<keyword evidence="2" id="KW-1185">Reference proteome</keyword>
<reference evidence="1 2" key="1">
    <citation type="submission" date="2019-04" db="EMBL/GenBank/DDBJ databases">
        <authorList>
            <consortium name="DOE Joint Genome Institute"/>
            <person name="Mondo S."/>
            <person name="Kjaerbolling I."/>
            <person name="Vesth T."/>
            <person name="Frisvad J.C."/>
            <person name="Nybo J.L."/>
            <person name="Theobald S."/>
            <person name="Kildgaard S."/>
            <person name="Isbrandt T."/>
            <person name="Kuo A."/>
            <person name="Sato A."/>
            <person name="Lyhne E.K."/>
            <person name="Kogle M.E."/>
            <person name="Wiebenga A."/>
            <person name="Kun R.S."/>
            <person name="Lubbers R.J."/>
            <person name="Makela M.R."/>
            <person name="Barry K."/>
            <person name="Chovatia M."/>
            <person name="Clum A."/>
            <person name="Daum C."/>
            <person name="Haridas S."/>
            <person name="He G."/>
            <person name="LaButti K."/>
            <person name="Lipzen A."/>
            <person name="Riley R."/>
            <person name="Salamov A."/>
            <person name="Simmons B.A."/>
            <person name="Magnuson J.K."/>
            <person name="Henrissat B."/>
            <person name="Mortensen U.H."/>
            <person name="Larsen T.O."/>
            <person name="Devries R.P."/>
            <person name="Grigoriev I.V."/>
            <person name="Machida M."/>
            <person name="Baker S.E."/>
            <person name="Andersen M.R."/>
            <person name="Cantor M.N."/>
            <person name="Hua S.X."/>
        </authorList>
    </citation>
    <scope>NUCLEOTIDE SEQUENCE [LARGE SCALE GENOMIC DNA]</scope>
    <source>
        <strain evidence="1 2">CBS 119388</strain>
    </source>
</reference>
<dbReference type="EMBL" id="ML736768">
    <property type="protein sequence ID" value="KAE8404387.1"/>
    <property type="molecule type" value="Genomic_DNA"/>
</dbReference>
<name>A0A5N6HYB0_9EURO</name>
<evidence type="ECO:0000313" key="1">
    <source>
        <dbReference type="EMBL" id="KAE8404387.1"/>
    </source>
</evidence>
<dbReference type="GeneID" id="43671865"/>
<dbReference type="SUPFAM" id="SSF51735">
    <property type="entry name" value="NAD(P)-binding Rossmann-fold domains"/>
    <property type="match status" value="1"/>
</dbReference>
<dbReference type="RefSeq" id="XP_031941706.1">
    <property type="nucleotide sequence ID" value="XM_032087174.1"/>
</dbReference>
<dbReference type="InterPro" id="IPR028939">
    <property type="entry name" value="P5C_Rdtase_cat_N"/>
</dbReference>
<gene>
    <name evidence="1" type="ORF">BDV37DRAFT_282936</name>
</gene>
<sequence length="237" mass="26560">MKVGIVNTGNIGLRLAFAWIRLGHEVMLSKDTHPERLRERVREFGLERGIGEDEISRFKYGSITGAAKFGEVVVLSAYFPRLAHILEELQSDGITLSGKIVIDTMNPLNVDDTFNHYHDFKYMRRTSITEEVQRAFPEAVLFKAFNSMPATLLEAQKWTSGRVPPIIFVGGNTSSIDTVRKLIEGAGFKPRFAGYDLKHSGLLERLGILLHLLVENEYEGNGDVVFDVIQRGPDGLL</sequence>
<dbReference type="Gene3D" id="3.40.50.720">
    <property type="entry name" value="NAD(P)-binding Rossmann-like Domain"/>
    <property type="match status" value="1"/>
</dbReference>
<dbReference type="OrthoDB" id="550646at2759"/>
<dbReference type="Proteomes" id="UP000325579">
    <property type="component" value="Unassembled WGS sequence"/>
</dbReference>
<dbReference type="Pfam" id="PF03807">
    <property type="entry name" value="F420_oxidored"/>
    <property type="match status" value="1"/>
</dbReference>
<dbReference type="AlphaFoldDB" id="A0A5N6HYB0"/>
<accession>A0A5N6HYB0</accession>
<organism evidence="1 2">
    <name type="scientific">Aspergillus pseudonomiae</name>
    <dbReference type="NCBI Taxonomy" id="1506151"/>
    <lineage>
        <taxon>Eukaryota</taxon>
        <taxon>Fungi</taxon>
        <taxon>Dikarya</taxon>
        <taxon>Ascomycota</taxon>
        <taxon>Pezizomycotina</taxon>
        <taxon>Eurotiomycetes</taxon>
        <taxon>Eurotiomycetidae</taxon>
        <taxon>Eurotiales</taxon>
        <taxon>Aspergillaceae</taxon>
        <taxon>Aspergillus</taxon>
        <taxon>Aspergillus subgen. Circumdati</taxon>
    </lineage>
</organism>
<evidence type="ECO:0000313" key="2">
    <source>
        <dbReference type="Proteomes" id="UP000325579"/>
    </source>
</evidence>
<dbReference type="InterPro" id="IPR036291">
    <property type="entry name" value="NAD(P)-bd_dom_sf"/>
</dbReference>
<accession>A0A5N7DDE3</accession>
<proteinExistence type="predicted"/>